<proteinExistence type="predicted"/>
<protein>
    <submittedName>
        <fullName evidence="1">Uncharacterized protein</fullName>
    </submittedName>
</protein>
<name>A4JUL3_BURVG</name>
<geneLocation type="plasmid" evidence="1 2">
    <name>pBVIE02</name>
</geneLocation>
<dbReference type="Proteomes" id="UP000002287">
    <property type="component" value="Plasmid pBVIE02"/>
</dbReference>
<sequence length="112" mass="12397">MRGNVTLTPAAAGIPFFLPGGDTSPPGRIAPGYITRWMMGSFRLLLDEFEVVEVPPKAAVEGAADLFEGPRFDVIDRLLQGDDRYVLRDEAFRPAVDFCMAWLDEKAKSRGH</sequence>
<organism evidence="1 2">
    <name type="scientific">Burkholderia vietnamiensis (strain G4 / LMG 22486)</name>
    <name type="common">Burkholderia cepacia (strain R1808)</name>
    <dbReference type="NCBI Taxonomy" id="269482"/>
    <lineage>
        <taxon>Bacteria</taxon>
        <taxon>Pseudomonadati</taxon>
        <taxon>Pseudomonadota</taxon>
        <taxon>Betaproteobacteria</taxon>
        <taxon>Burkholderiales</taxon>
        <taxon>Burkholderiaceae</taxon>
        <taxon>Burkholderia</taxon>
        <taxon>Burkholderia cepacia complex</taxon>
    </lineage>
</organism>
<dbReference type="AlphaFoldDB" id="A4JUL3"/>
<dbReference type="EMBL" id="CP000618">
    <property type="protein sequence ID" value="ABO59966.1"/>
    <property type="molecule type" value="Genomic_DNA"/>
</dbReference>
<evidence type="ECO:0000313" key="2">
    <source>
        <dbReference type="Proteomes" id="UP000002287"/>
    </source>
</evidence>
<gene>
    <name evidence="1" type="ordered locus">Bcep1808_7083</name>
</gene>
<keyword evidence="1" id="KW-0614">Plasmid</keyword>
<evidence type="ECO:0000313" key="1">
    <source>
        <dbReference type="EMBL" id="ABO59966.1"/>
    </source>
</evidence>
<dbReference type="HOGENOM" id="CLU_2141225_0_0_4"/>
<reference evidence="1 2" key="1">
    <citation type="submission" date="2007-03" db="EMBL/GenBank/DDBJ databases">
        <title>Complete sequence of plasmid pBVIE02 of Burkholderia vietnamiensis G4.</title>
        <authorList>
            <consortium name="US DOE Joint Genome Institute"/>
            <person name="Copeland A."/>
            <person name="Lucas S."/>
            <person name="Lapidus A."/>
            <person name="Barry K."/>
            <person name="Detter J.C."/>
            <person name="Glavina del Rio T."/>
            <person name="Hammon N."/>
            <person name="Israni S."/>
            <person name="Dalin E."/>
            <person name="Tice H."/>
            <person name="Pitluck S."/>
            <person name="Chain P."/>
            <person name="Malfatti S."/>
            <person name="Shin M."/>
            <person name="Vergez L."/>
            <person name="Schmutz J."/>
            <person name="Larimer F."/>
            <person name="Land M."/>
            <person name="Hauser L."/>
            <person name="Kyrpides N."/>
            <person name="Tiedje J."/>
            <person name="Richardson P."/>
        </authorList>
    </citation>
    <scope>NUCLEOTIDE SEQUENCE [LARGE SCALE GENOMIC DNA]</scope>
    <source>
        <strain evidence="2">G4 / LMG 22486</strain>
        <plasmid evidence="1 2">pBVIE02</plasmid>
    </source>
</reference>
<accession>A4JUL3</accession>
<dbReference type="KEGG" id="bvi:Bcep1808_7083"/>